<dbReference type="STRING" id="1121895.GCA_000378485_00551"/>
<dbReference type="Pfam" id="PF13372">
    <property type="entry name" value="Alginate_exp"/>
    <property type="match status" value="1"/>
</dbReference>
<keyword evidence="1" id="KW-0472">Membrane</keyword>
<proteinExistence type="predicted"/>
<keyword evidence="1" id="KW-1133">Transmembrane helix</keyword>
<keyword evidence="1" id="KW-0812">Transmembrane</keyword>
<evidence type="ECO:0000259" key="2">
    <source>
        <dbReference type="Pfam" id="PF13372"/>
    </source>
</evidence>
<name>A0A0A2M7M7_9FLAO</name>
<evidence type="ECO:0000313" key="4">
    <source>
        <dbReference type="Proteomes" id="UP000030152"/>
    </source>
</evidence>
<sequence>MQAFYYIAFKKYFFITAIVITCLNGFTLYAQNFKLMRYDENYEYLKDSSRSIYEKVKYTPLNKSGSTYISFGGEARGEFVDFNNEDWGRFNVGHNNFFLQRYDVHADVHFGPKFRVFAQLRSAFQNGSKTGSSPVDEDHLNIQNLFADVVLYKKEDKVLQTRLGRQEINYGSGRLISVGEGPNARLYFTGGKVWYTSARLSVDVFAMMQDTVNPGTFDNKASKQLNLWGVYSKLIIPKSGNLDMYYIGINKKLSRFEEGTAKEVRHTVGARLWKNGGGFIYNLEAAYQFGTFGSGNISAWTASVDLGYSFENTKFKPTINLRNDYISGDKRAGDGSLQTFNPLYPRGGYLGFSPQTGPVNLIDIHPYGTLDLLPNLKFQADVVLNWRYSLNDGVYRPSGGFNMPGSSSRKRFIGTSYLANLAYTVNNYTSLVSGLQYFKTGGFLNDVIPNSKNGLFFNLQLSFMF</sequence>
<evidence type="ECO:0000313" key="3">
    <source>
        <dbReference type="EMBL" id="KGO88647.1"/>
    </source>
</evidence>
<dbReference type="AlphaFoldDB" id="A0A0A2M7M7"/>
<protein>
    <recommendedName>
        <fullName evidence="2">Alginate export domain-containing protein</fullName>
    </recommendedName>
</protein>
<feature type="domain" description="Alginate export" evidence="2">
    <location>
        <begin position="68"/>
        <end position="453"/>
    </location>
</feature>
<comment type="caution">
    <text evidence="3">The sequence shown here is derived from an EMBL/GenBank/DDBJ whole genome shotgun (WGS) entry which is preliminary data.</text>
</comment>
<reference evidence="3 4" key="1">
    <citation type="submission" date="2013-09" db="EMBL/GenBank/DDBJ databases">
        <authorList>
            <person name="Zeng Z."/>
            <person name="Chen C."/>
        </authorList>
    </citation>
    <scope>NUCLEOTIDE SEQUENCE [LARGE SCALE GENOMIC DNA]</scope>
    <source>
        <strain evidence="3 4">WB 3.3-2</strain>
    </source>
</reference>
<dbReference type="eggNOG" id="ENOG502Z7RB">
    <property type="taxonomic scope" value="Bacteria"/>
</dbReference>
<accession>A0A0A2M7M7</accession>
<dbReference type="InterPro" id="IPR025388">
    <property type="entry name" value="Alginate_export_dom"/>
</dbReference>
<dbReference type="EMBL" id="JRLX01000001">
    <property type="protein sequence ID" value="KGO88647.1"/>
    <property type="molecule type" value="Genomic_DNA"/>
</dbReference>
<dbReference type="Proteomes" id="UP000030152">
    <property type="component" value="Unassembled WGS sequence"/>
</dbReference>
<organism evidence="3 4">
    <name type="scientific">Flavobacterium rivuli WB 3.3-2 = DSM 21788</name>
    <dbReference type="NCBI Taxonomy" id="1121895"/>
    <lineage>
        <taxon>Bacteria</taxon>
        <taxon>Pseudomonadati</taxon>
        <taxon>Bacteroidota</taxon>
        <taxon>Flavobacteriia</taxon>
        <taxon>Flavobacteriales</taxon>
        <taxon>Flavobacteriaceae</taxon>
        <taxon>Flavobacterium</taxon>
    </lineage>
</organism>
<keyword evidence="4" id="KW-1185">Reference proteome</keyword>
<feature type="transmembrane region" description="Helical" evidence="1">
    <location>
        <begin position="12"/>
        <end position="30"/>
    </location>
</feature>
<gene>
    <name evidence="3" type="ORF">Q765_01730</name>
</gene>
<evidence type="ECO:0000256" key="1">
    <source>
        <dbReference type="SAM" id="Phobius"/>
    </source>
</evidence>